<accession>A0A1H4DCC5</accession>
<sequence>MIFKRKVQKSKVFCVGLNKTGTTSLEKEMMDFGYSVGNQMDGTRLTNDWKKREFSRIIKLAKTADFFQDAPFSYPFTYVIMDHFFPKSKFILTIRDNSEQWTDSLTKFHSKLWGDGKNPLSKEELLNAPGIYPGFRYDVIKSLFDVTDDDLYNKRVLRNYYNQHNNNVKEYFRHRPNDLLILNISKPTAYIELCDFLNEKPRKTTFSWENKTADIKK</sequence>
<dbReference type="PANTHER" id="PTHR36978:SF4">
    <property type="entry name" value="P-LOOP CONTAINING NUCLEOSIDE TRIPHOSPHATE HYDROLASE PROTEIN"/>
    <property type="match status" value="1"/>
</dbReference>
<dbReference type="InterPro" id="IPR027417">
    <property type="entry name" value="P-loop_NTPase"/>
</dbReference>
<dbReference type="STRING" id="908615.SAMN05421540_11046"/>
<keyword evidence="2" id="KW-1185">Reference proteome</keyword>
<organism evidence="1 2">
    <name type="scientific">Psychroflexus halocasei</name>
    <dbReference type="NCBI Taxonomy" id="908615"/>
    <lineage>
        <taxon>Bacteria</taxon>
        <taxon>Pseudomonadati</taxon>
        <taxon>Bacteroidota</taxon>
        <taxon>Flavobacteriia</taxon>
        <taxon>Flavobacteriales</taxon>
        <taxon>Flavobacteriaceae</taxon>
        <taxon>Psychroflexus</taxon>
    </lineage>
</organism>
<reference evidence="1 2" key="1">
    <citation type="submission" date="2016-10" db="EMBL/GenBank/DDBJ databases">
        <authorList>
            <person name="de Groot N.N."/>
        </authorList>
    </citation>
    <scope>NUCLEOTIDE SEQUENCE [LARGE SCALE GENOMIC DNA]</scope>
    <source>
        <strain evidence="1 2">DSM 23581</strain>
    </source>
</reference>
<dbReference type="InterPro" id="IPR040632">
    <property type="entry name" value="Sulfotransfer_4"/>
</dbReference>
<dbReference type="Proteomes" id="UP000198820">
    <property type="component" value="Unassembled WGS sequence"/>
</dbReference>
<dbReference type="SUPFAM" id="SSF52540">
    <property type="entry name" value="P-loop containing nucleoside triphosphate hydrolases"/>
    <property type="match status" value="1"/>
</dbReference>
<dbReference type="Gene3D" id="3.40.50.300">
    <property type="entry name" value="P-loop containing nucleotide triphosphate hydrolases"/>
    <property type="match status" value="1"/>
</dbReference>
<dbReference type="Pfam" id="PF17784">
    <property type="entry name" value="Sulfotransfer_4"/>
    <property type="match status" value="1"/>
</dbReference>
<protein>
    <recommendedName>
        <fullName evidence="3">Sulfotransferase family protein</fullName>
    </recommendedName>
</protein>
<proteinExistence type="predicted"/>
<evidence type="ECO:0000313" key="2">
    <source>
        <dbReference type="Proteomes" id="UP000198820"/>
    </source>
</evidence>
<evidence type="ECO:0000313" key="1">
    <source>
        <dbReference type="EMBL" id="SEA69922.1"/>
    </source>
</evidence>
<evidence type="ECO:0008006" key="3">
    <source>
        <dbReference type="Google" id="ProtNLM"/>
    </source>
</evidence>
<dbReference type="AlphaFoldDB" id="A0A1H4DCC5"/>
<dbReference type="EMBL" id="FNQF01000010">
    <property type="protein sequence ID" value="SEA69922.1"/>
    <property type="molecule type" value="Genomic_DNA"/>
</dbReference>
<dbReference type="RefSeq" id="WP_093245332.1">
    <property type="nucleotide sequence ID" value="NZ_FNQF01000010.1"/>
</dbReference>
<name>A0A1H4DCC5_9FLAO</name>
<dbReference type="PANTHER" id="PTHR36978">
    <property type="entry name" value="P-LOOP CONTAINING NUCLEOTIDE TRIPHOSPHATE HYDROLASE"/>
    <property type="match status" value="1"/>
</dbReference>
<gene>
    <name evidence="1" type="ORF">SAMN05421540_11046</name>
</gene>